<name>A0AAV9JFQ4_9PEZI</name>
<evidence type="ECO:0000313" key="1">
    <source>
        <dbReference type="EMBL" id="KAK4543848.1"/>
    </source>
</evidence>
<sequence>MPALQRNPIDIKGDGYRMDYSGAHNKTQGHERKKRIIGIKWPRFLRRFKRLPAPVQKRIIRFAVTSSTYLIAINPVTKMEDLNGDFSDLIRPFSRVDSLRKMAEEVFWVQNTVAITGLQQLDRLSSANKGRIKRLYIIHDPDMAAKYGKPAVTGVFGKLKAKLKDLTELKYLALAFTYEDLPARLQDAKDGEDMAELLVVVEAVSKLSRIKEKVVLLKEEGEEAGVDNVVATGAIVTAGVVKELLALEPGDGLML</sequence>
<proteinExistence type="predicted"/>
<comment type="caution">
    <text evidence="1">The sequence shown here is derived from an EMBL/GenBank/DDBJ whole genome shotgun (WGS) entry which is preliminary data.</text>
</comment>
<keyword evidence="2" id="KW-1185">Reference proteome</keyword>
<evidence type="ECO:0000313" key="2">
    <source>
        <dbReference type="Proteomes" id="UP001324427"/>
    </source>
</evidence>
<organism evidence="1 2">
    <name type="scientific">Oleoguttula mirabilis</name>
    <dbReference type="NCBI Taxonomy" id="1507867"/>
    <lineage>
        <taxon>Eukaryota</taxon>
        <taxon>Fungi</taxon>
        <taxon>Dikarya</taxon>
        <taxon>Ascomycota</taxon>
        <taxon>Pezizomycotina</taxon>
        <taxon>Dothideomycetes</taxon>
        <taxon>Dothideomycetidae</taxon>
        <taxon>Mycosphaerellales</taxon>
        <taxon>Teratosphaeriaceae</taxon>
        <taxon>Oleoguttula</taxon>
    </lineage>
</organism>
<protein>
    <submittedName>
        <fullName evidence="1">Uncharacterized protein</fullName>
    </submittedName>
</protein>
<dbReference type="EMBL" id="JAVFHQ010000029">
    <property type="protein sequence ID" value="KAK4543848.1"/>
    <property type="molecule type" value="Genomic_DNA"/>
</dbReference>
<dbReference type="AlphaFoldDB" id="A0AAV9JFQ4"/>
<gene>
    <name evidence="1" type="ORF">LTR36_004881</name>
</gene>
<dbReference type="Proteomes" id="UP001324427">
    <property type="component" value="Unassembled WGS sequence"/>
</dbReference>
<reference evidence="1 2" key="1">
    <citation type="submission" date="2021-11" db="EMBL/GenBank/DDBJ databases">
        <title>Black yeast isolated from Biological Soil Crust.</title>
        <authorList>
            <person name="Kurbessoian T."/>
        </authorList>
    </citation>
    <scope>NUCLEOTIDE SEQUENCE [LARGE SCALE GENOMIC DNA]</scope>
    <source>
        <strain evidence="1 2">CCFEE 5522</strain>
    </source>
</reference>
<accession>A0AAV9JFQ4</accession>